<proteinExistence type="predicted"/>
<feature type="domain" description="VOC" evidence="1">
    <location>
        <begin position="5"/>
        <end position="125"/>
    </location>
</feature>
<dbReference type="Proteomes" id="UP000182725">
    <property type="component" value="Unassembled WGS sequence"/>
</dbReference>
<organism evidence="2 3">
    <name type="scientific">Arthrobacter alpinus</name>
    <dbReference type="NCBI Taxonomy" id="656366"/>
    <lineage>
        <taxon>Bacteria</taxon>
        <taxon>Bacillati</taxon>
        <taxon>Actinomycetota</taxon>
        <taxon>Actinomycetes</taxon>
        <taxon>Micrococcales</taxon>
        <taxon>Micrococcaceae</taxon>
        <taxon>Arthrobacter</taxon>
    </lineage>
</organism>
<sequence length="125" mass="13229">MLANSLAFSSFSVSDVAAARDFYQDTLGLAVTEQDGMLTLHLGGGGTVLVYPKDASHEPATFTVLNFPVPDIEVAVEALVASGVELEHYAGTPMETDTKGIFRQGGPLIAWFKDPSGNVLSVIQE</sequence>
<dbReference type="Gene3D" id="3.10.180.10">
    <property type="entry name" value="2,3-Dihydroxybiphenyl 1,2-Dioxygenase, domain 1"/>
    <property type="match status" value="1"/>
</dbReference>
<dbReference type="RefSeq" id="WP_074711224.1">
    <property type="nucleotide sequence ID" value="NZ_FNTV01000001.1"/>
</dbReference>
<dbReference type="EMBL" id="FNTV01000001">
    <property type="protein sequence ID" value="SEE49294.1"/>
    <property type="molecule type" value="Genomic_DNA"/>
</dbReference>
<accession>A0A1H5J9X9</accession>
<dbReference type="InterPro" id="IPR037523">
    <property type="entry name" value="VOC_core"/>
</dbReference>
<evidence type="ECO:0000259" key="1">
    <source>
        <dbReference type="PROSITE" id="PS51819"/>
    </source>
</evidence>
<dbReference type="SUPFAM" id="SSF54593">
    <property type="entry name" value="Glyoxalase/Bleomycin resistance protein/Dihydroxybiphenyl dioxygenase"/>
    <property type="match status" value="1"/>
</dbReference>
<dbReference type="InterPro" id="IPR004360">
    <property type="entry name" value="Glyas_Fos-R_dOase_dom"/>
</dbReference>
<gene>
    <name evidence="2" type="ORF">SAMN04489740_1554</name>
</gene>
<evidence type="ECO:0000313" key="2">
    <source>
        <dbReference type="EMBL" id="SEE49294.1"/>
    </source>
</evidence>
<protein>
    <recommendedName>
        <fullName evidence="1">VOC domain-containing protein</fullName>
    </recommendedName>
</protein>
<evidence type="ECO:0000313" key="3">
    <source>
        <dbReference type="Proteomes" id="UP000182725"/>
    </source>
</evidence>
<reference evidence="2 3" key="1">
    <citation type="submission" date="2016-10" db="EMBL/GenBank/DDBJ databases">
        <authorList>
            <person name="de Groot N.N."/>
        </authorList>
    </citation>
    <scope>NUCLEOTIDE SEQUENCE [LARGE SCALE GENOMIC DNA]</scope>
    <source>
        <strain evidence="2 3">DSM 22274</strain>
    </source>
</reference>
<dbReference type="AlphaFoldDB" id="A0A1H5J9X9"/>
<dbReference type="PROSITE" id="PS51819">
    <property type="entry name" value="VOC"/>
    <property type="match status" value="1"/>
</dbReference>
<dbReference type="InterPro" id="IPR029068">
    <property type="entry name" value="Glyas_Bleomycin-R_OHBP_Dase"/>
</dbReference>
<dbReference type="Pfam" id="PF00903">
    <property type="entry name" value="Glyoxalase"/>
    <property type="match status" value="1"/>
</dbReference>
<name>A0A1H5J9X9_9MICC</name>